<keyword evidence="3" id="KW-0812">Transmembrane</keyword>
<dbReference type="GO" id="GO:0030288">
    <property type="term" value="C:outer membrane-bounded periplasmic space"/>
    <property type="evidence" value="ECO:0007669"/>
    <property type="project" value="TreeGrafter"/>
</dbReference>
<proteinExistence type="predicted"/>
<evidence type="ECO:0000313" key="9">
    <source>
        <dbReference type="Proteomes" id="UP000054698"/>
    </source>
</evidence>
<dbReference type="Proteomes" id="UP000251942">
    <property type="component" value="Unassembled WGS sequence"/>
</dbReference>
<evidence type="ECO:0000313" key="8">
    <source>
        <dbReference type="EMBL" id="SPX62885.1"/>
    </source>
</evidence>
<evidence type="ECO:0000256" key="2">
    <source>
        <dbReference type="ARBA" id="ARBA00022519"/>
    </source>
</evidence>
<dbReference type="EMBL" id="UASS01000040">
    <property type="protein sequence ID" value="SPX62885.1"/>
    <property type="molecule type" value="Genomic_DNA"/>
</dbReference>
<organism evidence="7 9">
    <name type="scientific">Legionella feeleii</name>
    <dbReference type="NCBI Taxonomy" id="453"/>
    <lineage>
        <taxon>Bacteria</taxon>
        <taxon>Pseudomonadati</taxon>
        <taxon>Pseudomonadota</taxon>
        <taxon>Gammaproteobacteria</taxon>
        <taxon>Legionellales</taxon>
        <taxon>Legionellaceae</taxon>
        <taxon>Legionella</taxon>
    </lineage>
</organism>
<protein>
    <submittedName>
        <fullName evidence="7">Lipopolysaccharide export system protein LptC</fullName>
    </submittedName>
</protein>
<dbReference type="AlphaFoldDB" id="A0A0W0U8T5"/>
<evidence type="ECO:0000256" key="4">
    <source>
        <dbReference type="ARBA" id="ARBA00022989"/>
    </source>
</evidence>
<feature type="signal peptide" evidence="6">
    <location>
        <begin position="1"/>
        <end position="25"/>
    </location>
</feature>
<evidence type="ECO:0000256" key="1">
    <source>
        <dbReference type="ARBA" id="ARBA00022475"/>
    </source>
</evidence>
<dbReference type="STRING" id="453.Lfee_0147"/>
<evidence type="ECO:0000256" key="6">
    <source>
        <dbReference type="SAM" id="SignalP"/>
    </source>
</evidence>
<reference evidence="8 10" key="2">
    <citation type="submission" date="2018-06" db="EMBL/GenBank/DDBJ databases">
        <authorList>
            <consortium name="Pathogen Informatics"/>
            <person name="Doyle S."/>
        </authorList>
    </citation>
    <scope>NUCLEOTIDE SEQUENCE [LARGE SCALE GENOMIC DNA]</scope>
    <source>
        <strain evidence="8 10">NCTC12022</strain>
    </source>
</reference>
<dbReference type="InterPro" id="IPR026265">
    <property type="entry name" value="LptC"/>
</dbReference>
<accession>A0A0W0U8T5</accession>
<gene>
    <name evidence="7" type="primary">lptC</name>
    <name evidence="7" type="ORF">Lfee_0147</name>
    <name evidence="8" type="ORF">NCTC12022_03654</name>
</gene>
<dbReference type="PROSITE" id="PS51257">
    <property type="entry name" value="PROKAR_LIPOPROTEIN"/>
    <property type="match status" value="1"/>
</dbReference>
<keyword evidence="4" id="KW-1133">Transmembrane helix</keyword>
<dbReference type="GO" id="GO:0015221">
    <property type="term" value="F:lipopolysaccharide transmembrane transporter activity"/>
    <property type="evidence" value="ECO:0007669"/>
    <property type="project" value="InterPro"/>
</dbReference>
<dbReference type="Proteomes" id="UP000054698">
    <property type="component" value="Unassembled WGS sequence"/>
</dbReference>
<evidence type="ECO:0000256" key="5">
    <source>
        <dbReference type="ARBA" id="ARBA00023136"/>
    </source>
</evidence>
<feature type="chain" id="PRO_5036299295" evidence="6">
    <location>
        <begin position="26"/>
        <end position="190"/>
    </location>
</feature>
<dbReference type="PATRIC" id="fig|453.4.peg.166"/>
<dbReference type="OrthoDB" id="5731914at2"/>
<name>A0A0W0U8T5_9GAMM</name>
<dbReference type="Pfam" id="PF06835">
    <property type="entry name" value="LptC"/>
    <property type="match status" value="1"/>
</dbReference>
<dbReference type="InterPro" id="IPR052363">
    <property type="entry name" value="LPS_export_LptC"/>
</dbReference>
<dbReference type="GO" id="GO:0005886">
    <property type="term" value="C:plasma membrane"/>
    <property type="evidence" value="ECO:0007669"/>
    <property type="project" value="InterPro"/>
</dbReference>
<sequence>MNAAKQAAWLFCVLIALACSGWYFASSTPVAKLNDKALSKAADTIITNLTVRRFDETGKLVNYLKTPEVQHIPNHNTHLLQSPHIIITQDNQAPWEIKSERARAINGGQQITFIHNVIVHQNKSTHNQESTMKTEELTYFPKNKLATTEKAVRFEQPGSIVLAQGMKAYLADKRVQLLSKARATYEPKHA</sequence>
<evidence type="ECO:0000313" key="10">
    <source>
        <dbReference type="Proteomes" id="UP000251942"/>
    </source>
</evidence>
<dbReference type="EMBL" id="LNYB01000008">
    <property type="protein sequence ID" value="KTD04320.1"/>
    <property type="molecule type" value="Genomic_DNA"/>
</dbReference>
<dbReference type="GO" id="GO:0017089">
    <property type="term" value="F:glycolipid transfer activity"/>
    <property type="evidence" value="ECO:0007669"/>
    <property type="project" value="TreeGrafter"/>
</dbReference>
<reference evidence="7 9" key="1">
    <citation type="submission" date="2015-11" db="EMBL/GenBank/DDBJ databases">
        <title>Genomic analysis of 38 Legionella species identifies large and diverse effector repertoires.</title>
        <authorList>
            <person name="Burstein D."/>
            <person name="Amaro F."/>
            <person name="Zusman T."/>
            <person name="Lifshitz Z."/>
            <person name="Cohen O."/>
            <person name="Gilbert J.A."/>
            <person name="Pupko T."/>
            <person name="Shuman H.A."/>
            <person name="Segal G."/>
        </authorList>
    </citation>
    <scope>NUCLEOTIDE SEQUENCE [LARGE SCALE GENOMIC DNA]</scope>
    <source>
        <strain evidence="7 9">WO-44C</strain>
    </source>
</reference>
<keyword evidence="2" id="KW-0997">Cell inner membrane</keyword>
<dbReference type="Gene3D" id="2.60.450.10">
    <property type="entry name" value="Lipopolysaccharide (LPS) transport protein A like domain"/>
    <property type="match status" value="1"/>
</dbReference>
<keyword evidence="6" id="KW-0732">Signal</keyword>
<dbReference type="RefSeq" id="WP_058443367.1">
    <property type="nucleotide sequence ID" value="NZ_CAAAHT010000013.1"/>
</dbReference>
<dbReference type="PANTHER" id="PTHR37481">
    <property type="entry name" value="LIPOPOLYSACCHARIDE EXPORT SYSTEM PROTEIN LPTC"/>
    <property type="match status" value="1"/>
</dbReference>
<dbReference type="PANTHER" id="PTHR37481:SF1">
    <property type="entry name" value="LIPOPOLYSACCHARIDE EXPORT SYSTEM PROTEIN LPTC"/>
    <property type="match status" value="1"/>
</dbReference>
<evidence type="ECO:0000313" key="7">
    <source>
        <dbReference type="EMBL" id="KTD04320.1"/>
    </source>
</evidence>
<dbReference type="InterPro" id="IPR010664">
    <property type="entry name" value="LipoPS_assembly_LptC-rel"/>
</dbReference>
<evidence type="ECO:0000256" key="3">
    <source>
        <dbReference type="ARBA" id="ARBA00022692"/>
    </source>
</evidence>
<keyword evidence="1" id="KW-1003">Cell membrane</keyword>
<dbReference type="NCBIfam" id="TIGR04409">
    <property type="entry name" value="LptC_YrbK"/>
    <property type="match status" value="1"/>
</dbReference>
<keyword evidence="9" id="KW-1185">Reference proteome</keyword>
<keyword evidence="5" id="KW-0472">Membrane</keyword>